<organism evidence="7 8">
    <name type="scientific">candidate division CSSED10-310 bacterium</name>
    <dbReference type="NCBI Taxonomy" id="2855610"/>
    <lineage>
        <taxon>Bacteria</taxon>
        <taxon>Bacteria division CSSED10-310</taxon>
    </lineage>
</organism>
<proteinExistence type="inferred from homology"/>
<dbReference type="Pfam" id="PF00146">
    <property type="entry name" value="NADHdh"/>
    <property type="match status" value="1"/>
</dbReference>
<gene>
    <name evidence="5 7" type="primary">nuoH</name>
    <name evidence="7" type="ORF">ACFL27_20820</name>
</gene>
<feature type="transmembrane region" description="Helical" evidence="5">
    <location>
        <begin position="121"/>
        <end position="141"/>
    </location>
</feature>
<evidence type="ECO:0000256" key="6">
    <source>
        <dbReference type="RuleBase" id="RU000471"/>
    </source>
</evidence>
<reference evidence="7 8" key="1">
    <citation type="submission" date="2024-09" db="EMBL/GenBank/DDBJ databases">
        <title>Laminarin stimulates single cell rates of sulfate reduction while oxygen inhibits transcriptomic activity in coastal marine sediment.</title>
        <authorList>
            <person name="Lindsay M."/>
            <person name="Orcutt B."/>
            <person name="Emerson D."/>
            <person name="Stepanauskas R."/>
            <person name="D'Angelo T."/>
        </authorList>
    </citation>
    <scope>NUCLEOTIDE SEQUENCE [LARGE SCALE GENOMIC DNA]</scope>
    <source>
        <strain evidence="7">SAG AM-311-K15</strain>
    </source>
</reference>
<evidence type="ECO:0000256" key="4">
    <source>
        <dbReference type="ARBA" id="ARBA00023136"/>
    </source>
</evidence>
<dbReference type="PROSITE" id="PS00668">
    <property type="entry name" value="COMPLEX1_ND1_2"/>
    <property type="match status" value="1"/>
</dbReference>
<evidence type="ECO:0000313" key="8">
    <source>
        <dbReference type="Proteomes" id="UP001594351"/>
    </source>
</evidence>
<keyword evidence="8" id="KW-1185">Reference proteome</keyword>
<name>A0ABV6Z2G9_UNCC1</name>
<dbReference type="InterPro" id="IPR018086">
    <property type="entry name" value="NADH_UbQ_OxRdtase_su1_CS"/>
</dbReference>
<dbReference type="Proteomes" id="UP001594351">
    <property type="component" value="Unassembled WGS sequence"/>
</dbReference>
<feature type="transmembrane region" description="Helical" evidence="5">
    <location>
        <begin position="192"/>
        <end position="218"/>
    </location>
</feature>
<feature type="transmembrane region" description="Helical" evidence="5">
    <location>
        <begin position="78"/>
        <end position="101"/>
    </location>
</feature>
<keyword evidence="2 5" id="KW-0812">Transmembrane</keyword>
<comment type="catalytic activity">
    <reaction evidence="5">
        <text>a quinone + NADH + 5 H(+)(in) = a quinol + NAD(+) + 4 H(+)(out)</text>
        <dbReference type="Rhea" id="RHEA:57888"/>
        <dbReference type="ChEBI" id="CHEBI:15378"/>
        <dbReference type="ChEBI" id="CHEBI:24646"/>
        <dbReference type="ChEBI" id="CHEBI:57540"/>
        <dbReference type="ChEBI" id="CHEBI:57945"/>
        <dbReference type="ChEBI" id="CHEBI:132124"/>
    </reaction>
</comment>
<feature type="transmembrane region" description="Helical" evidence="5">
    <location>
        <begin position="338"/>
        <end position="357"/>
    </location>
</feature>
<feature type="transmembrane region" description="Helical" evidence="5">
    <location>
        <begin position="295"/>
        <end position="317"/>
    </location>
</feature>
<dbReference type="PANTHER" id="PTHR11432:SF3">
    <property type="entry name" value="NADH-UBIQUINONE OXIDOREDUCTASE CHAIN 1"/>
    <property type="match status" value="1"/>
</dbReference>
<sequence>MEAVIVLLKIVFILSFQFGLLPLFIWLERKGSAYIQDRRGPNRAAILGFTIGGIFHTIADGIKMFVKEDIMPQQANKALFALAPVLVVIPSLLTFAIVPFGDVLTIGERVINLQVASLNVGILYIFAISSLGVYGIVLAGWASNNKYSLLGGLRSSAQMISYEITLGLAIIGILMIYQALDLQQIVRQQNQLLFGFIPLWGVVLQPLGFILFIVAGFAEVNRTPFDLPEGESEIVAGYHTEYSSLKFAMFYMGEYINMVVMSAVITTLFFGGWQIPFLYRDGFHIFSLSLPLHPILVTLLQVGAFAVKVMFFCWFFVWTRWTLPRVRYDQLMKLGWKLLLPLALANIFITGIIIILVK</sequence>
<keyword evidence="4 5" id="KW-0472">Membrane</keyword>
<comment type="function">
    <text evidence="5">NDH-1 shuttles electrons from NADH, via FMN and iron-sulfur (Fe-S) centers, to quinones in the respiratory chain. The immediate electron acceptor for the enzyme in this species is believed to be ubiquinone. Couples the redox reaction to proton translocation (for every two electrons transferred, four hydrogen ions are translocated across the cytoplasmic membrane), and thus conserves the redox energy in a proton gradient. This subunit may bind ubiquinone.</text>
</comment>
<comment type="subunit">
    <text evidence="5">NDH-1 is composed of 14 different subunits. Subunits NuoA, H, J, K, L, M, N constitute the membrane sector of the complex.</text>
</comment>
<feature type="transmembrane region" description="Helical" evidence="5">
    <location>
        <begin position="7"/>
        <end position="26"/>
    </location>
</feature>
<feature type="transmembrane region" description="Helical" evidence="5">
    <location>
        <begin position="46"/>
        <end position="66"/>
    </location>
</feature>
<dbReference type="InterPro" id="IPR001694">
    <property type="entry name" value="NADH_UbQ_OxRdtase_su1/FPO"/>
</dbReference>
<dbReference type="EMBL" id="JBHPBY010000344">
    <property type="protein sequence ID" value="MFC1852649.1"/>
    <property type="molecule type" value="Genomic_DNA"/>
</dbReference>
<protein>
    <recommendedName>
        <fullName evidence="5">NADH-quinone oxidoreductase subunit H</fullName>
        <ecNumber evidence="5">7.1.1.-</ecNumber>
    </recommendedName>
    <alternativeName>
        <fullName evidence="5">NADH dehydrogenase I subunit H</fullName>
    </alternativeName>
    <alternativeName>
        <fullName evidence="5">NDH-1 subunit H</fullName>
    </alternativeName>
</protein>
<keyword evidence="5" id="KW-1003">Cell membrane</keyword>
<accession>A0ABV6Z2G9</accession>
<dbReference type="HAMAP" id="MF_01350">
    <property type="entry name" value="NDH1_NuoH"/>
    <property type="match status" value="1"/>
</dbReference>
<feature type="transmembrane region" description="Helical" evidence="5">
    <location>
        <begin position="255"/>
        <end position="275"/>
    </location>
</feature>
<comment type="caution">
    <text evidence="7">The sequence shown here is derived from an EMBL/GenBank/DDBJ whole genome shotgun (WGS) entry which is preliminary data.</text>
</comment>
<dbReference type="PANTHER" id="PTHR11432">
    <property type="entry name" value="NADH DEHYDROGENASE SUBUNIT 1"/>
    <property type="match status" value="1"/>
</dbReference>
<evidence type="ECO:0000256" key="5">
    <source>
        <dbReference type="HAMAP-Rule" id="MF_01350"/>
    </source>
</evidence>
<dbReference type="EC" id="7.1.1.-" evidence="5"/>
<keyword evidence="5 6" id="KW-0520">NAD</keyword>
<comment type="similarity">
    <text evidence="5 6">Belongs to the complex I subunit 1 family.</text>
</comment>
<evidence type="ECO:0000256" key="2">
    <source>
        <dbReference type="ARBA" id="ARBA00022692"/>
    </source>
</evidence>
<keyword evidence="3 5" id="KW-1133">Transmembrane helix</keyword>
<comment type="subcellular location">
    <subcellularLocation>
        <location evidence="5 6">Cell membrane</location>
        <topology evidence="5 6">Multi-pass membrane protein</topology>
    </subcellularLocation>
    <subcellularLocation>
        <location evidence="1">Membrane</location>
        <topology evidence="1">Multi-pass membrane protein</topology>
    </subcellularLocation>
</comment>
<dbReference type="NCBIfam" id="NF004741">
    <property type="entry name" value="PRK06076.1-2"/>
    <property type="match status" value="1"/>
</dbReference>
<dbReference type="GO" id="GO:0050136">
    <property type="term" value="F:NADH dehydrogenase (quinone) (non-electrogenic) activity"/>
    <property type="evidence" value="ECO:0007669"/>
    <property type="project" value="UniProtKB-EC"/>
</dbReference>
<evidence type="ECO:0000313" key="7">
    <source>
        <dbReference type="EMBL" id="MFC1852649.1"/>
    </source>
</evidence>
<keyword evidence="5" id="KW-1278">Translocase</keyword>
<keyword evidence="5" id="KW-0830">Ubiquinone</keyword>
<evidence type="ECO:0000256" key="3">
    <source>
        <dbReference type="ARBA" id="ARBA00022989"/>
    </source>
</evidence>
<keyword evidence="7" id="KW-0560">Oxidoreductase</keyword>
<feature type="transmembrane region" description="Helical" evidence="5">
    <location>
        <begin position="162"/>
        <end position="180"/>
    </location>
</feature>
<keyword evidence="5" id="KW-0874">Quinone</keyword>
<evidence type="ECO:0000256" key="1">
    <source>
        <dbReference type="ARBA" id="ARBA00004141"/>
    </source>
</evidence>